<proteinExistence type="predicted"/>
<evidence type="ECO:0000313" key="5">
    <source>
        <dbReference type="EMBL" id="CAB4185027.1"/>
    </source>
</evidence>
<dbReference type="GO" id="GO:0003677">
    <property type="term" value="F:DNA binding"/>
    <property type="evidence" value="ECO:0007669"/>
    <property type="project" value="UniProtKB-KW"/>
</dbReference>
<dbReference type="InterPro" id="IPR007693">
    <property type="entry name" value="DNA_helicase_DnaB-like_N"/>
</dbReference>
<feature type="region of interest" description="Disordered" evidence="3">
    <location>
        <begin position="417"/>
        <end position="444"/>
    </location>
</feature>
<dbReference type="GO" id="GO:0005524">
    <property type="term" value="F:ATP binding"/>
    <property type="evidence" value="ECO:0007669"/>
    <property type="project" value="InterPro"/>
</dbReference>
<dbReference type="Gene3D" id="1.10.860.10">
    <property type="entry name" value="DNAb Helicase, Chain A"/>
    <property type="match status" value="1"/>
</dbReference>
<dbReference type="Gene3D" id="3.40.50.300">
    <property type="entry name" value="P-loop containing nucleotide triphosphate hydrolases"/>
    <property type="match status" value="1"/>
</dbReference>
<dbReference type="EMBL" id="LR797073">
    <property type="protein sequence ID" value="CAB4185027.1"/>
    <property type="molecule type" value="Genomic_DNA"/>
</dbReference>
<dbReference type="GO" id="GO:0006260">
    <property type="term" value="P:DNA replication"/>
    <property type="evidence" value="ECO:0007669"/>
    <property type="project" value="UniProtKB-KW"/>
</dbReference>
<sequence>MPNPQTSSPDVERYLLGVILRDALPLPPGIIPSDFTEPKHQDIASVIIALADENIAADELTATMRLRERKSPAEAFYLSELTTAVSHSALNPAWADEIKRLSALRTIATITAKATELANDPASDPSSILAYAEGSFQSVRHRTQKIGGPVRMDEAALLAFDRKDDPNTVLGNRWLCKGGSALIVSQAGVGKSSLMMQAAIHWAAGKDFFGIKAKRPLRIVICQAENDFGDVAESFIDCHTGAKLFPDERANVAENLAIFRDSTSVGPDFPDMLRTLIVNHRADLVFVDPLLSFAGINIADQEQASRFLRHDLNKVLVETQAVLIAMHHTTKPRSAKDKEGQTIADLAYSGAGSSEFVNYFREVAVLVRQEGEQPIFKFGLTKRRGRAGLKDINGDFAGEITIRHSRIPGEIRWEYANPEPIQTPAELPAPQKTAVKGSPRRSEW</sequence>
<name>A0A6J5QRA9_9CAUD</name>
<evidence type="ECO:0000256" key="1">
    <source>
        <dbReference type="ARBA" id="ARBA00022705"/>
    </source>
</evidence>
<protein>
    <submittedName>
        <fullName evidence="5">RepA RecA-family ATPase</fullName>
    </submittedName>
</protein>
<reference evidence="5" key="1">
    <citation type="submission" date="2020-05" db="EMBL/GenBank/DDBJ databases">
        <authorList>
            <person name="Chiriac C."/>
            <person name="Salcher M."/>
            <person name="Ghai R."/>
            <person name="Kavagutti S V."/>
        </authorList>
    </citation>
    <scope>NUCLEOTIDE SEQUENCE</scope>
</reference>
<organism evidence="5">
    <name type="scientific">uncultured Caudovirales phage</name>
    <dbReference type="NCBI Taxonomy" id="2100421"/>
    <lineage>
        <taxon>Viruses</taxon>
        <taxon>Duplodnaviria</taxon>
        <taxon>Heunggongvirae</taxon>
        <taxon>Uroviricota</taxon>
        <taxon>Caudoviricetes</taxon>
        <taxon>Peduoviridae</taxon>
        <taxon>Maltschvirus</taxon>
        <taxon>Maltschvirus maltsch</taxon>
    </lineage>
</organism>
<evidence type="ECO:0000256" key="2">
    <source>
        <dbReference type="ARBA" id="ARBA00023125"/>
    </source>
</evidence>
<gene>
    <name evidence="5" type="ORF">UFOVP1118_18</name>
</gene>
<dbReference type="SUPFAM" id="SSF52540">
    <property type="entry name" value="P-loop containing nucleoside triphosphate hydrolases"/>
    <property type="match status" value="1"/>
</dbReference>
<keyword evidence="1" id="KW-0235">DNA replication</keyword>
<evidence type="ECO:0000256" key="3">
    <source>
        <dbReference type="SAM" id="MobiDB-lite"/>
    </source>
</evidence>
<dbReference type="InterPro" id="IPR016136">
    <property type="entry name" value="DNA_helicase_N/primase_C"/>
</dbReference>
<dbReference type="InterPro" id="IPR027417">
    <property type="entry name" value="P-loop_NTPase"/>
</dbReference>
<dbReference type="InterPro" id="IPR036185">
    <property type="entry name" value="DNA_heli_DnaB-like_N_sf"/>
</dbReference>
<dbReference type="Pfam" id="PF00772">
    <property type="entry name" value="DnaB"/>
    <property type="match status" value="1"/>
</dbReference>
<dbReference type="GO" id="GO:0003678">
    <property type="term" value="F:DNA helicase activity"/>
    <property type="evidence" value="ECO:0007669"/>
    <property type="project" value="InterPro"/>
</dbReference>
<dbReference type="SUPFAM" id="SSF48024">
    <property type="entry name" value="N-terminal domain of DnaB helicase"/>
    <property type="match status" value="1"/>
</dbReference>
<feature type="domain" description="DNA helicase DnaB-like N-terminal" evidence="4">
    <location>
        <begin position="7"/>
        <end position="99"/>
    </location>
</feature>
<keyword evidence="2" id="KW-0238">DNA-binding</keyword>
<accession>A0A6J5QRA9</accession>
<dbReference type="Pfam" id="PF13481">
    <property type="entry name" value="AAA_25"/>
    <property type="match status" value="1"/>
</dbReference>
<evidence type="ECO:0000259" key="4">
    <source>
        <dbReference type="Pfam" id="PF00772"/>
    </source>
</evidence>